<dbReference type="InterPro" id="IPR005467">
    <property type="entry name" value="His_kinase_dom"/>
</dbReference>
<sequence length="532" mass="58902">MLREKANVVAPRPGDAKEAIRISTRVWLGVGTTSYLTCAFGLWSTFINGNSVAHEQNLARLHAEVPGQYLEWPMSAFAAVLVLNVLNLALRQNTTKFRTNLLLLFINGVAFTTDLLINLDLTPVFQAANGRMFHPLRYLQWSHSTPTLIYMIWLSSDPEEVEAPQLMYAVANDVVMILTGPASTCSSGSMQLLWGAVSFATFFAVLITVSKMFRSNIDNLEDSEARGIVRAVLFLMLGLWNLFPVVWLLAELRMISPAMEHLCWGLCDYAAKAVFVSQLWQSNIASVYERREIALRMWEESNRVLVIDKLQRLVDAKEQLLNVISHELRTPVLGIMALSGSLVKDVQQKVPINVNHLCMMKSSAAFLNNLISASIETAKNKDQKPQAAHEAVYMYELVEEVCTLICPLVREGVTLTNAIPSELPPVVGDRTRLMQVLFNLVGNASRFTMHGHIHVRARILDNYIEISVEDTGIGVAQEDIEAIFQPYLTLTSGVASSCGGTGLGLYLVKLALDGHNADVNVESEVGKGSAFH</sequence>
<dbReference type="InterPro" id="IPR036890">
    <property type="entry name" value="HATPase_C_sf"/>
</dbReference>
<evidence type="ECO:0000256" key="3">
    <source>
        <dbReference type="ARBA" id="ARBA00008130"/>
    </source>
</evidence>
<dbReference type="SMART" id="SM00387">
    <property type="entry name" value="HATPase_c"/>
    <property type="match status" value="1"/>
</dbReference>
<protein>
    <recommendedName>
        <fullName evidence="4">histidine kinase</fullName>
        <ecNumber evidence="4">2.7.13.3</ecNumber>
    </recommendedName>
</protein>
<evidence type="ECO:0000256" key="9">
    <source>
        <dbReference type="ARBA" id="ARBA00022989"/>
    </source>
</evidence>
<evidence type="ECO:0000256" key="8">
    <source>
        <dbReference type="ARBA" id="ARBA00022777"/>
    </source>
</evidence>
<reference evidence="13" key="1">
    <citation type="submission" date="2017-08" db="EMBL/GenBank/DDBJ databases">
        <authorList>
            <person name="Polle J.E."/>
            <person name="Barry K."/>
            <person name="Cushman J."/>
            <person name="Schmutz J."/>
            <person name="Tran D."/>
            <person name="Hathwaick L.T."/>
            <person name="Yim W.C."/>
            <person name="Jenkins J."/>
            <person name="Mckie-Krisberg Z.M."/>
            <person name="Prochnik S."/>
            <person name="Lindquist E."/>
            <person name="Dockter R.B."/>
            <person name="Adam C."/>
            <person name="Molina H."/>
            <person name="Bunkerborg J."/>
            <person name="Jin E."/>
            <person name="Buchheim M."/>
            <person name="Magnuson J."/>
        </authorList>
    </citation>
    <scope>NUCLEOTIDE SEQUENCE</scope>
    <source>
        <strain evidence="13">CCAP 19/18</strain>
    </source>
</reference>
<feature type="domain" description="Histidine kinase" evidence="12">
    <location>
        <begin position="323"/>
        <end position="532"/>
    </location>
</feature>
<keyword evidence="14" id="KW-1185">Reference proteome</keyword>
<organism evidence="13 14">
    <name type="scientific">Dunaliella salina</name>
    <name type="common">Green alga</name>
    <name type="synonym">Protococcus salinus</name>
    <dbReference type="NCBI Taxonomy" id="3046"/>
    <lineage>
        <taxon>Eukaryota</taxon>
        <taxon>Viridiplantae</taxon>
        <taxon>Chlorophyta</taxon>
        <taxon>core chlorophytes</taxon>
        <taxon>Chlorophyceae</taxon>
        <taxon>CS clade</taxon>
        <taxon>Chlamydomonadales</taxon>
        <taxon>Dunaliellaceae</taxon>
        <taxon>Dunaliella</taxon>
    </lineage>
</organism>
<evidence type="ECO:0000313" key="13">
    <source>
        <dbReference type="EMBL" id="KAF5839071.1"/>
    </source>
</evidence>
<feature type="transmembrane region" description="Helical" evidence="11">
    <location>
        <begin position="26"/>
        <end position="49"/>
    </location>
</feature>
<dbReference type="Pfam" id="PF01036">
    <property type="entry name" value="Bac_rhodopsin"/>
    <property type="match status" value="1"/>
</dbReference>
<evidence type="ECO:0000313" key="14">
    <source>
        <dbReference type="Proteomes" id="UP000815325"/>
    </source>
</evidence>
<dbReference type="Gene3D" id="3.30.565.10">
    <property type="entry name" value="Histidine kinase-like ATPase, C-terminal domain"/>
    <property type="match status" value="1"/>
</dbReference>
<dbReference type="SMART" id="SM01021">
    <property type="entry name" value="Bac_rhodopsin"/>
    <property type="match status" value="1"/>
</dbReference>
<dbReference type="InterPro" id="IPR001425">
    <property type="entry name" value="Arc/bac/fun_rhodopsins"/>
</dbReference>
<dbReference type="CDD" id="cd00082">
    <property type="entry name" value="HisKA"/>
    <property type="match status" value="1"/>
</dbReference>
<evidence type="ECO:0000256" key="1">
    <source>
        <dbReference type="ARBA" id="ARBA00000085"/>
    </source>
</evidence>
<dbReference type="EMBL" id="MU069556">
    <property type="protein sequence ID" value="KAF5839071.1"/>
    <property type="molecule type" value="Genomic_DNA"/>
</dbReference>
<comment type="subcellular location">
    <subcellularLocation>
        <location evidence="2">Membrane</location>
        <topology evidence="2">Multi-pass membrane protein</topology>
    </subcellularLocation>
</comment>
<gene>
    <name evidence="13" type="ORF">DUNSADRAFT_1688</name>
</gene>
<dbReference type="PANTHER" id="PTHR43047">
    <property type="entry name" value="TWO-COMPONENT HISTIDINE PROTEIN KINASE"/>
    <property type="match status" value="1"/>
</dbReference>
<proteinExistence type="inferred from homology"/>
<dbReference type="InterPro" id="IPR004358">
    <property type="entry name" value="Sig_transdc_His_kin-like_C"/>
</dbReference>
<keyword evidence="8" id="KW-0418">Kinase</keyword>
<comment type="catalytic activity">
    <reaction evidence="1">
        <text>ATP + protein L-histidine = ADP + protein N-phospho-L-histidine.</text>
        <dbReference type="EC" id="2.7.13.3"/>
    </reaction>
</comment>
<name>A0ABQ7GWT0_DUNSA</name>
<keyword evidence="6" id="KW-0808">Transferase</keyword>
<comment type="caution">
    <text evidence="13">The sequence shown here is derived from an EMBL/GenBank/DDBJ whole genome shotgun (WGS) entry which is preliminary data.</text>
</comment>
<dbReference type="Pfam" id="PF02518">
    <property type="entry name" value="HATPase_c"/>
    <property type="match status" value="1"/>
</dbReference>
<keyword evidence="9 11" id="KW-1133">Transmembrane helix</keyword>
<dbReference type="EC" id="2.7.13.3" evidence="4"/>
<evidence type="ECO:0000256" key="6">
    <source>
        <dbReference type="ARBA" id="ARBA00022679"/>
    </source>
</evidence>
<dbReference type="PRINTS" id="PR00344">
    <property type="entry name" value="BCTRLSENSOR"/>
</dbReference>
<feature type="transmembrane region" description="Helical" evidence="11">
    <location>
        <begin position="69"/>
        <end position="89"/>
    </location>
</feature>
<evidence type="ECO:0000256" key="11">
    <source>
        <dbReference type="SAM" id="Phobius"/>
    </source>
</evidence>
<dbReference type="SUPFAM" id="SSF55874">
    <property type="entry name" value="ATPase domain of HSP90 chaperone/DNA topoisomerase II/histidine kinase"/>
    <property type="match status" value="1"/>
</dbReference>
<evidence type="ECO:0000256" key="10">
    <source>
        <dbReference type="ARBA" id="ARBA00023136"/>
    </source>
</evidence>
<dbReference type="PANTHER" id="PTHR43047:SF64">
    <property type="entry name" value="HISTIDINE KINASE CONTAINING CHEY-HOMOLOGOUS RECEIVER DOMAIN AND PAS DOMAIN-RELATED"/>
    <property type="match status" value="1"/>
</dbReference>
<dbReference type="SUPFAM" id="SSF47384">
    <property type="entry name" value="Homodimeric domain of signal transducing histidine kinase"/>
    <property type="match status" value="1"/>
</dbReference>
<dbReference type="Gene3D" id="1.10.287.130">
    <property type="match status" value="1"/>
</dbReference>
<dbReference type="InterPro" id="IPR036097">
    <property type="entry name" value="HisK_dim/P_sf"/>
</dbReference>
<dbReference type="SUPFAM" id="SSF81321">
    <property type="entry name" value="Family A G protein-coupled receptor-like"/>
    <property type="match status" value="1"/>
</dbReference>
<accession>A0ABQ7GWT0</accession>
<keyword evidence="5" id="KW-0597">Phosphoprotein</keyword>
<dbReference type="Proteomes" id="UP000815325">
    <property type="component" value="Unassembled WGS sequence"/>
</dbReference>
<feature type="transmembrane region" description="Helical" evidence="11">
    <location>
        <begin position="101"/>
        <end position="119"/>
    </location>
</feature>
<feature type="non-terminal residue" evidence="13">
    <location>
        <position position="532"/>
    </location>
</feature>
<keyword evidence="7 11" id="KW-0812">Transmembrane</keyword>
<evidence type="ECO:0000256" key="2">
    <source>
        <dbReference type="ARBA" id="ARBA00004141"/>
    </source>
</evidence>
<evidence type="ECO:0000256" key="5">
    <source>
        <dbReference type="ARBA" id="ARBA00022553"/>
    </source>
</evidence>
<evidence type="ECO:0000256" key="7">
    <source>
        <dbReference type="ARBA" id="ARBA00022692"/>
    </source>
</evidence>
<dbReference type="Gene3D" id="1.20.1070.10">
    <property type="entry name" value="Rhodopsin 7-helix transmembrane proteins"/>
    <property type="match status" value="1"/>
</dbReference>
<feature type="transmembrane region" description="Helical" evidence="11">
    <location>
        <begin position="231"/>
        <end position="250"/>
    </location>
</feature>
<keyword evidence="10 11" id="KW-0472">Membrane</keyword>
<dbReference type="InterPro" id="IPR003594">
    <property type="entry name" value="HATPase_dom"/>
</dbReference>
<dbReference type="InterPro" id="IPR003661">
    <property type="entry name" value="HisK_dim/P_dom"/>
</dbReference>
<dbReference type="PROSITE" id="PS50109">
    <property type="entry name" value="HIS_KIN"/>
    <property type="match status" value="1"/>
</dbReference>
<evidence type="ECO:0000259" key="12">
    <source>
        <dbReference type="PROSITE" id="PS50109"/>
    </source>
</evidence>
<comment type="similarity">
    <text evidence="3">Belongs to the archaeal/bacterial/fungal opsin family.</text>
</comment>
<feature type="transmembrane region" description="Helical" evidence="11">
    <location>
        <begin position="192"/>
        <end position="210"/>
    </location>
</feature>
<evidence type="ECO:0000256" key="4">
    <source>
        <dbReference type="ARBA" id="ARBA00012438"/>
    </source>
</evidence>